<dbReference type="GO" id="GO:0003723">
    <property type="term" value="F:RNA binding"/>
    <property type="evidence" value="ECO:0007669"/>
    <property type="project" value="UniProtKB-UniRule"/>
</dbReference>
<keyword evidence="3" id="KW-0133">Cell shape</keyword>
<keyword evidence="1 3" id="KW-0963">Cytoplasm</keyword>
<sequence>MAEYQDEQFLEYVVKSIVDNPEDVQVSRQIDEMGVLLTLKVNSKDMGQVVGRQGSTAKAIRSLLKIVGIKSNARVNLKIEEPEGGRRAPSKEREERPYRREESSAGLSTNKVEKPESEVDTLSGTAVGKVIDDIKKDL</sequence>
<comment type="subcellular location">
    <subcellularLocation>
        <location evidence="3">Cytoplasm</location>
    </subcellularLocation>
</comment>
<reference evidence="6" key="1">
    <citation type="submission" date="2017-09" db="EMBL/GenBank/DDBJ databases">
        <title>Depth-based differentiation of microbial function through sediment-hosted aquifers and enrichment of novel symbionts in the deep terrestrial subsurface.</title>
        <authorList>
            <person name="Probst A.J."/>
            <person name="Ladd B."/>
            <person name="Jarett J.K."/>
            <person name="Geller-Mcgrath D.E."/>
            <person name="Sieber C.M.K."/>
            <person name="Emerson J.B."/>
            <person name="Anantharaman K."/>
            <person name="Thomas B.C."/>
            <person name="Malmstrom R."/>
            <person name="Stieglmeier M."/>
            <person name="Klingl A."/>
            <person name="Woyke T."/>
            <person name="Ryan C.M."/>
            <person name="Banfield J.F."/>
        </authorList>
    </citation>
    <scope>NUCLEOTIDE SEQUENCE [LARGE SCALE GENOMIC DNA]</scope>
</reference>
<evidence type="ECO:0000256" key="1">
    <source>
        <dbReference type="ARBA" id="ARBA00022490"/>
    </source>
</evidence>
<dbReference type="GO" id="GO:0071555">
    <property type="term" value="P:cell wall organization"/>
    <property type="evidence" value="ECO:0007669"/>
    <property type="project" value="UniProtKB-KW"/>
</dbReference>
<dbReference type="GO" id="GO:0008360">
    <property type="term" value="P:regulation of cell shape"/>
    <property type="evidence" value="ECO:0007669"/>
    <property type="project" value="UniProtKB-KW"/>
</dbReference>
<dbReference type="SUPFAM" id="SSF54814">
    <property type="entry name" value="Prokaryotic type KH domain (KH-domain type II)"/>
    <property type="match status" value="1"/>
</dbReference>
<dbReference type="AlphaFoldDB" id="A0A2H0VF42"/>
<feature type="compositionally biased region" description="Basic and acidic residues" evidence="4">
    <location>
        <begin position="78"/>
        <end position="103"/>
    </location>
</feature>
<keyword evidence="3" id="KW-0143">Chaperone</keyword>
<dbReference type="InterPro" id="IPR020627">
    <property type="entry name" value="KhpA"/>
</dbReference>
<comment type="function">
    <text evidence="3">A probable RNA chaperone. Forms a complex with KhpB which binds to cellular RNA and controls its expression. Plays a role in peptidoglycan (PG) homeostasis and cell length regulation.</text>
</comment>
<dbReference type="PANTHER" id="PTHR34654">
    <property type="entry name" value="UPF0109 PROTEIN SCO5592"/>
    <property type="match status" value="1"/>
</dbReference>
<feature type="region of interest" description="Disordered" evidence="4">
    <location>
        <begin position="78"/>
        <end position="125"/>
    </location>
</feature>
<dbReference type="HAMAP" id="MF_00088">
    <property type="entry name" value="KhpA"/>
    <property type="match status" value="1"/>
</dbReference>
<dbReference type="Gene3D" id="3.30.300.20">
    <property type="match status" value="1"/>
</dbReference>
<evidence type="ECO:0000256" key="3">
    <source>
        <dbReference type="HAMAP-Rule" id="MF_00088"/>
    </source>
</evidence>
<organism evidence="5 6">
    <name type="scientific">Candidatus Colwellbacteria bacterium CG10_big_fil_rev_8_21_14_0_10_42_22</name>
    <dbReference type="NCBI Taxonomy" id="1974540"/>
    <lineage>
        <taxon>Bacteria</taxon>
        <taxon>Candidatus Colwelliibacteriota</taxon>
    </lineage>
</organism>
<keyword evidence="2 3" id="KW-0694">RNA-binding</keyword>
<evidence type="ECO:0000256" key="4">
    <source>
        <dbReference type="SAM" id="MobiDB-lite"/>
    </source>
</evidence>
<dbReference type="Pfam" id="PF13083">
    <property type="entry name" value="KH_KhpA-B"/>
    <property type="match status" value="1"/>
</dbReference>
<comment type="subunit">
    <text evidence="3">Forms a complex with KhpB.</text>
</comment>
<name>A0A2H0VF42_9BACT</name>
<dbReference type="InterPro" id="IPR015946">
    <property type="entry name" value="KH_dom-like_a/b"/>
</dbReference>
<dbReference type="CDD" id="cd22533">
    <property type="entry name" value="KH-II_YlqC-like"/>
    <property type="match status" value="1"/>
</dbReference>
<dbReference type="InterPro" id="IPR009019">
    <property type="entry name" value="KH_sf_prok-type"/>
</dbReference>
<keyword evidence="3" id="KW-0961">Cell wall biogenesis/degradation</keyword>
<dbReference type="Proteomes" id="UP000231466">
    <property type="component" value="Unassembled WGS sequence"/>
</dbReference>
<dbReference type="GO" id="GO:0009252">
    <property type="term" value="P:peptidoglycan biosynthetic process"/>
    <property type="evidence" value="ECO:0007669"/>
    <property type="project" value="UniProtKB-UniRule"/>
</dbReference>
<evidence type="ECO:0000313" key="5">
    <source>
        <dbReference type="EMBL" id="PIR97727.1"/>
    </source>
</evidence>
<comment type="caution">
    <text evidence="5">The sequence shown here is derived from an EMBL/GenBank/DDBJ whole genome shotgun (WGS) entry which is preliminary data.</text>
</comment>
<proteinExistence type="inferred from homology"/>
<protein>
    <recommendedName>
        <fullName evidence="3">RNA-binding protein KhpA</fullName>
    </recommendedName>
    <alternativeName>
        <fullName evidence="3">KH-domain protein A</fullName>
    </alternativeName>
</protein>
<dbReference type="EMBL" id="PFAH01000010">
    <property type="protein sequence ID" value="PIR97727.1"/>
    <property type="molecule type" value="Genomic_DNA"/>
</dbReference>
<evidence type="ECO:0000313" key="6">
    <source>
        <dbReference type="Proteomes" id="UP000231466"/>
    </source>
</evidence>
<accession>A0A2H0VF42</accession>
<comment type="similarity">
    <text evidence="3">Belongs to the KhpA RNA-binding protein family.</text>
</comment>
<evidence type="ECO:0000256" key="2">
    <source>
        <dbReference type="ARBA" id="ARBA00022884"/>
    </source>
</evidence>
<dbReference type="GO" id="GO:0005737">
    <property type="term" value="C:cytoplasm"/>
    <property type="evidence" value="ECO:0007669"/>
    <property type="project" value="UniProtKB-SubCell"/>
</dbReference>
<gene>
    <name evidence="3" type="primary">khpA</name>
    <name evidence="5" type="ORF">COT89_03050</name>
</gene>
<dbReference type="PANTHER" id="PTHR34654:SF1">
    <property type="entry name" value="RNA-BINDING PROTEIN KHPA"/>
    <property type="match status" value="1"/>
</dbReference>